<keyword evidence="3" id="KW-0732">Signal</keyword>
<dbReference type="AlphaFoldDB" id="A0A7V5HNC7"/>
<dbReference type="PANTHER" id="PTHR47245">
    <property type="entry name" value="PEPTIDYLPROLYL ISOMERASE"/>
    <property type="match status" value="1"/>
</dbReference>
<dbReference type="InterPro" id="IPR000297">
    <property type="entry name" value="PPIase_PpiC"/>
</dbReference>
<dbReference type="PANTHER" id="PTHR47245:SF1">
    <property type="entry name" value="FOLDASE PROTEIN PRSA"/>
    <property type="match status" value="1"/>
</dbReference>
<comment type="catalytic activity">
    <reaction evidence="1">
        <text>[protein]-peptidylproline (omega=180) = [protein]-peptidylproline (omega=0)</text>
        <dbReference type="Rhea" id="RHEA:16237"/>
        <dbReference type="Rhea" id="RHEA-COMP:10747"/>
        <dbReference type="Rhea" id="RHEA-COMP:10748"/>
        <dbReference type="ChEBI" id="CHEBI:83833"/>
        <dbReference type="ChEBI" id="CHEBI:83834"/>
        <dbReference type="EC" id="5.2.1.8"/>
    </reaction>
</comment>
<evidence type="ECO:0000256" key="2">
    <source>
        <dbReference type="ARBA" id="ARBA00013194"/>
    </source>
</evidence>
<dbReference type="Gene3D" id="1.25.40.10">
    <property type="entry name" value="Tetratricopeptide repeat domain"/>
    <property type="match status" value="1"/>
</dbReference>
<evidence type="ECO:0000256" key="3">
    <source>
        <dbReference type="ARBA" id="ARBA00022729"/>
    </source>
</evidence>
<reference evidence="11" key="1">
    <citation type="journal article" date="2020" name="mSystems">
        <title>Genome- and Community-Level Interaction Insights into Carbon Utilization and Element Cycling Functions of Hydrothermarchaeota in Hydrothermal Sediment.</title>
        <authorList>
            <person name="Zhou Z."/>
            <person name="Liu Y."/>
            <person name="Xu W."/>
            <person name="Pan J."/>
            <person name="Luo Z.H."/>
            <person name="Li M."/>
        </authorList>
    </citation>
    <scope>NUCLEOTIDE SEQUENCE [LARGE SCALE GENOMIC DNA]</scope>
    <source>
        <strain evidence="11">HyVt-96</strain>
    </source>
</reference>
<protein>
    <recommendedName>
        <fullName evidence="2">peptidylprolyl isomerase</fullName>
        <ecNumber evidence="2">5.2.1.8</ecNumber>
    </recommendedName>
</protein>
<evidence type="ECO:0000259" key="10">
    <source>
        <dbReference type="PROSITE" id="PS50198"/>
    </source>
</evidence>
<dbReference type="InterPro" id="IPR050245">
    <property type="entry name" value="PrsA_foldase"/>
</dbReference>
<evidence type="ECO:0000256" key="4">
    <source>
        <dbReference type="ARBA" id="ARBA00022737"/>
    </source>
</evidence>
<dbReference type="SUPFAM" id="SSF109998">
    <property type="entry name" value="Triger factor/SurA peptide-binding domain-like"/>
    <property type="match status" value="1"/>
</dbReference>
<feature type="repeat" description="TPR" evidence="9">
    <location>
        <begin position="98"/>
        <end position="131"/>
    </location>
</feature>
<dbReference type="InterPro" id="IPR046357">
    <property type="entry name" value="PPIase_dom_sf"/>
</dbReference>
<evidence type="ECO:0000256" key="6">
    <source>
        <dbReference type="ARBA" id="ARBA00023110"/>
    </source>
</evidence>
<dbReference type="Gene3D" id="3.10.50.40">
    <property type="match status" value="1"/>
</dbReference>
<dbReference type="SUPFAM" id="SSF54534">
    <property type="entry name" value="FKBP-like"/>
    <property type="match status" value="1"/>
</dbReference>
<dbReference type="InterPro" id="IPR013105">
    <property type="entry name" value="TPR_2"/>
</dbReference>
<feature type="domain" description="PpiC" evidence="10">
    <location>
        <begin position="260"/>
        <end position="351"/>
    </location>
</feature>
<dbReference type="InterPro" id="IPR027304">
    <property type="entry name" value="Trigger_fact/SurA_dom_sf"/>
</dbReference>
<evidence type="ECO:0000256" key="5">
    <source>
        <dbReference type="ARBA" id="ARBA00022803"/>
    </source>
</evidence>
<dbReference type="InterPro" id="IPR019734">
    <property type="entry name" value="TPR_rpt"/>
</dbReference>
<comment type="caution">
    <text evidence="11">The sequence shown here is derived from an EMBL/GenBank/DDBJ whole genome shotgun (WGS) entry which is preliminary data.</text>
</comment>
<keyword evidence="4" id="KW-0677">Repeat</keyword>
<dbReference type="EMBL" id="DRTX01000028">
    <property type="protein sequence ID" value="HHF52820.1"/>
    <property type="molecule type" value="Genomic_DNA"/>
</dbReference>
<gene>
    <name evidence="11" type="ORF">ENL43_00470</name>
</gene>
<evidence type="ECO:0000256" key="9">
    <source>
        <dbReference type="PROSITE-ProRule" id="PRU00339"/>
    </source>
</evidence>
<dbReference type="EC" id="5.2.1.8" evidence="2"/>
<accession>A0A7V5HNC7</accession>
<evidence type="ECO:0000256" key="1">
    <source>
        <dbReference type="ARBA" id="ARBA00000971"/>
    </source>
</evidence>
<evidence type="ECO:0000313" key="11">
    <source>
        <dbReference type="EMBL" id="HHF52820.1"/>
    </source>
</evidence>
<dbReference type="Gene3D" id="1.10.8.1040">
    <property type="match status" value="1"/>
</dbReference>
<keyword evidence="6 8" id="KW-0697">Rotamase</keyword>
<dbReference type="InterPro" id="IPR011990">
    <property type="entry name" value="TPR-like_helical_dom_sf"/>
</dbReference>
<dbReference type="Pfam" id="PF07719">
    <property type="entry name" value="TPR_2"/>
    <property type="match status" value="1"/>
</dbReference>
<keyword evidence="5 9" id="KW-0802">TPR repeat</keyword>
<proteinExistence type="predicted"/>
<sequence length="410" mass="47929">MRFVQTSLILMLAAGLLSADSIKDDLKKAKELESHGKYKEALVIYKGVLKEKMDKDERFNVMLNIADIEFDKMERPDSALKYLEMAKSEFSENYRRMDEVYYRLGLVYEKLGRYKDAAEAYQTVAVKFQKSKYVDDALDGVERAFRKNFREYVAFIGDEPVTKLELDKELESVPPFYRSSYESEEGRKKLLENLINKRLLVKEAELRKLYLKSRFREELEKRRQQLLMKELYDEITSGIEVTEDEMRRFYNKNKDKYKIPARVTIRRVVVNSKAEADSIYEALKNGAVLDSIIKTKSVAPDAKTGGWMRNLSKGSQPKALVQKAFEMKPGEISEPIKIPGSNQYAVIKVIEKQEERYRPFEEVKPQIEKTLKVEKARETWQKFTKSLWDKYKVKLIEESGEEKGAEEKKG</sequence>
<dbReference type="Pfam" id="PF13145">
    <property type="entry name" value="Rotamase_2"/>
    <property type="match status" value="1"/>
</dbReference>
<keyword evidence="7 8" id="KW-0413">Isomerase</keyword>
<dbReference type="PROSITE" id="PS50005">
    <property type="entry name" value="TPR"/>
    <property type="match status" value="1"/>
</dbReference>
<dbReference type="SUPFAM" id="SSF48452">
    <property type="entry name" value="TPR-like"/>
    <property type="match status" value="1"/>
</dbReference>
<evidence type="ECO:0000256" key="8">
    <source>
        <dbReference type="PROSITE-ProRule" id="PRU00278"/>
    </source>
</evidence>
<dbReference type="GO" id="GO:0003755">
    <property type="term" value="F:peptidyl-prolyl cis-trans isomerase activity"/>
    <property type="evidence" value="ECO:0007669"/>
    <property type="project" value="UniProtKB-KW"/>
</dbReference>
<name>A0A7V5HNC7_UNCW3</name>
<evidence type="ECO:0000256" key="7">
    <source>
        <dbReference type="ARBA" id="ARBA00023235"/>
    </source>
</evidence>
<dbReference type="Proteomes" id="UP000886050">
    <property type="component" value="Unassembled WGS sequence"/>
</dbReference>
<dbReference type="PROSITE" id="PS50198">
    <property type="entry name" value="PPIC_PPIASE_2"/>
    <property type="match status" value="1"/>
</dbReference>
<organism evidence="11">
    <name type="scientific">candidate division WOR-3 bacterium</name>
    <dbReference type="NCBI Taxonomy" id="2052148"/>
    <lineage>
        <taxon>Bacteria</taxon>
        <taxon>Bacteria division WOR-3</taxon>
    </lineage>
</organism>